<dbReference type="KEGG" id="oyw:OdinLCB4_006115"/>
<dbReference type="EMBL" id="CP091871">
    <property type="protein sequence ID" value="WEU40044.1"/>
    <property type="molecule type" value="Genomic_DNA"/>
</dbReference>
<proteinExistence type="predicted"/>
<protein>
    <submittedName>
        <fullName evidence="1">Uncharacterized protein</fullName>
    </submittedName>
</protein>
<evidence type="ECO:0000313" key="2">
    <source>
        <dbReference type="Proteomes" id="UP000186851"/>
    </source>
</evidence>
<accession>A0AAF0IB40</accession>
<reference evidence="1" key="1">
    <citation type="journal article" date="2017" name="Nature">
        <title>Asgard archaea illuminate the origin of eukaryotic cellular complexity.</title>
        <authorList>
            <person name="Zaremba-Niedzwiedzka K."/>
            <person name="Caceres E.F."/>
            <person name="Saw J.H."/>
            <person name="Backstrom D."/>
            <person name="Juzokaite L."/>
            <person name="Vancaester E."/>
            <person name="Seitz K.W."/>
            <person name="Anantharaman K."/>
            <person name="Starnawski P."/>
            <person name="Kjeldsen K.U."/>
            <person name="Scott M.B."/>
            <person name="Nunoura T."/>
            <person name="Banfield J.F."/>
            <person name="Schramm A."/>
            <person name="Baker B.J."/>
            <person name="Spang A."/>
            <person name="Ettema T.J.G."/>
        </authorList>
    </citation>
    <scope>NUCLEOTIDE SEQUENCE</scope>
    <source>
        <strain evidence="1">LCB_4</strain>
    </source>
</reference>
<dbReference type="AlphaFoldDB" id="A0AAF0IB40"/>
<dbReference type="NCBIfam" id="TIGR01053">
    <property type="entry name" value="LSD1"/>
    <property type="match status" value="1"/>
</dbReference>
<dbReference type="Proteomes" id="UP000186851">
    <property type="component" value="Chromosome"/>
</dbReference>
<gene>
    <name evidence="1" type="ORF">OdinLCB4_006115</name>
</gene>
<sequence>MPFITKTVVCSNCGAPLIYESGENIITCKYCGATQLLDVSKPFILDHSMLPLKYGEDKIDGILLDWMKEGFLKPKDLAKKSRIESKELKFLPFWIISVKAETFYEGLFERINPPVRKKGSIVKEYDWRVLGRKGSSFPIREFEISLSRRVPFNYLKIPANCSVLNSEIDEVNAKKIAEQEIEAHHKMLALDLVDRIIDFKTSFEFKSVIYLHAPVWFIVYKYKSELFKVLVDGNSGLVIKGEFPV</sequence>
<reference evidence="1" key="2">
    <citation type="journal article" date="2022" name="Nat. Microbiol.">
        <title>A closed Candidatus Odinarchaeum chromosome exposes Asgard archaeal viruses.</title>
        <authorList>
            <person name="Tamarit D."/>
            <person name="Caceres E.F."/>
            <person name="Krupovic M."/>
            <person name="Nijland R."/>
            <person name="Eme L."/>
            <person name="Robinson N.P."/>
            <person name="Ettema T.J.G."/>
        </authorList>
    </citation>
    <scope>NUCLEOTIDE SEQUENCE</scope>
    <source>
        <strain evidence="1">LCB_4</strain>
    </source>
</reference>
<name>A0AAF0IB40_ODILC</name>
<evidence type="ECO:0000313" key="1">
    <source>
        <dbReference type="EMBL" id="WEU40044.1"/>
    </source>
</evidence>
<organism evidence="1 2">
    <name type="scientific">Odinarchaeota yellowstonii (strain LCB_4)</name>
    <dbReference type="NCBI Taxonomy" id="1841599"/>
    <lineage>
        <taxon>Archaea</taxon>
        <taxon>Promethearchaeati</taxon>
        <taxon>Candidatus Odinarchaeota</taxon>
        <taxon>Candidatus Odinarchaeia</taxon>
        <taxon>Candidatus Odinarchaeales</taxon>
        <taxon>Candidatus Odinarchaeaceae</taxon>
        <taxon>Candidatus Odinarchaeum</taxon>
    </lineage>
</organism>